<dbReference type="GO" id="GO:0008270">
    <property type="term" value="F:zinc ion binding"/>
    <property type="evidence" value="ECO:0007669"/>
    <property type="project" value="UniProtKB-KW"/>
</dbReference>
<organism evidence="4 5">
    <name type="scientific">Phialemonium atrogriseum</name>
    <dbReference type="NCBI Taxonomy" id="1093897"/>
    <lineage>
        <taxon>Eukaryota</taxon>
        <taxon>Fungi</taxon>
        <taxon>Dikarya</taxon>
        <taxon>Ascomycota</taxon>
        <taxon>Pezizomycotina</taxon>
        <taxon>Sordariomycetes</taxon>
        <taxon>Sordariomycetidae</taxon>
        <taxon>Cephalothecales</taxon>
        <taxon>Cephalothecaceae</taxon>
        <taxon>Phialemonium</taxon>
    </lineage>
</organism>
<dbReference type="GeneID" id="85307363"/>
<name>A0AAJ0BVE8_9PEZI</name>
<dbReference type="InterPro" id="IPR040115">
    <property type="entry name" value="Lnp"/>
</dbReference>
<dbReference type="EMBL" id="MU839017">
    <property type="protein sequence ID" value="KAK1765025.1"/>
    <property type="molecule type" value="Genomic_DNA"/>
</dbReference>
<feature type="non-terminal residue" evidence="4">
    <location>
        <position position="340"/>
    </location>
</feature>
<feature type="transmembrane region" description="Helical" evidence="1">
    <location>
        <begin position="47"/>
        <end position="70"/>
    </location>
</feature>
<sequence>MVSFWPWRRDASSPASFEKTLSTLSKKIATTQTQLDNARATARRMKVLWTLYLSFAYLVYAIVLFLVVGLKNLGPLEWSGMAGGPLVIYVVRTAMTAIFNFRIDTLTARLKDQQTERAKTIQKLKDATKYDSTLELLEKYGGTENKAAKKGKRGSAEDEKSEKGQGPRTPNRTNMPPPPTANIRRGDAHAQPPRSGPNTPQPGAHSPFGPPHQSTSPTNPAGLETSAEFAPNAFGPDGGGPAAHPHEQPGGARGLAPAAVVAGEPHWYDRILDLLLGEDETAAKNRIALVCGRCRLVNGQAPPGARSLADVGVWRCMACGAANGEEQVADEGRRIVEEVV</sequence>
<gene>
    <name evidence="4" type="ORF">QBC33DRAFT_439245</name>
</gene>
<keyword evidence="1" id="KW-0862">Zinc</keyword>
<evidence type="ECO:0000256" key="1">
    <source>
        <dbReference type="RuleBase" id="RU367073"/>
    </source>
</evidence>
<reference evidence="4" key="1">
    <citation type="submission" date="2023-06" db="EMBL/GenBank/DDBJ databases">
        <title>Genome-scale phylogeny and comparative genomics of the fungal order Sordariales.</title>
        <authorList>
            <consortium name="Lawrence Berkeley National Laboratory"/>
            <person name="Hensen N."/>
            <person name="Bonometti L."/>
            <person name="Westerberg I."/>
            <person name="Brannstrom I.O."/>
            <person name="Guillou S."/>
            <person name="Cros-Aarteil S."/>
            <person name="Calhoun S."/>
            <person name="Haridas S."/>
            <person name="Kuo A."/>
            <person name="Mondo S."/>
            <person name="Pangilinan J."/>
            <person name="Riley R."/>
            <person name="Labutti K."/>
            <person name="Andreopoulos B."/>
            <person name="Lipzen A."/>
            <person name="Chen C."/>
            <person name="Yanf M."/>
            <person name="Daum C."/>
            <person name="Ng V."/>
            <person name="Clum A."/>
            <person name="Steindorff A."/>
            <person name="Ohm R."/>
            <person name="Martin F."/>
            <person name="Silar P."/>
            <person name="Natvig D."/>
            <person name="Lalanne C."/>
            <person name="Gautier V."/>
            <person name="Ament-Velasquez S.L."/>
            <person name="Kruys A."/>
            <person name="Hutchinson M.I."/>
            <person name="Powell A.J."/>
            <person name="Barry K."/>
            <person name="Miller A.N."/>
            <person name="Grigoriev I.V."/>
            <person name="Debuchy R."/>
            <person name="Gladieux P."/>
            <person name="Thoren M.H."/>
            <person name="Johannesson H."/>
        </authorList>
    </citation>
    <scope>NUCLEOTIDE SEQUENCE</scope>
    <source>
        <strain evidence="4">8032-3</strain>
    </source>
</reference>
<feature type="domain" description="Lunapark zinc ribbon" evidence="3">
    <location>
        <begin position="267"/>
        <end position="323"/>
    </location>
</feature>
<dbReference type="AlphaFoldDB" id="A0AAJ0BVE8"/>
<keyword evidence="5" id="KW-1185">Reference proteome</keyword>
<dbReference type="GO" id="GO:1903373">
    <property type="term" value="P:positive regulation of endoplasmic reticulum tubular network organization"/>
    <property type="evidence" value="ECO:0007669"/>
    <property type="project" value="UniProtKB-UniRule"/>
</dbReference>
<comment type="function">
    <text evidence="1">Plays a role in determining ER morphology.</text>
</comment>
<dbReference type="PANTHER" id="PTHR22166:SF12">
    <property type="entry name" value="ENDOPLASMIC RETICULUM JUNCTION FORMATION PROTEIN LUNAPARK"/>
    <property type="match status" value="1"/>
</dbReference>
<keyword evidence="1" id="KW-1133">Transmembrane helix</keyword>
<dbReference type="RefSeq" id="XP_060281238.1">
    <property type="nucleotide sequence ID" value="XM_060424176.1"/>
</dbReference>
<dbReference type="GO" id="GO:0098826">
    <property type="term" value="C:endoplasmic reticulum tubular network membrane"/>
    <property type="evidence" value="ECO:0007669"/>
    <property type="project" value="UniProtKB-UniRule"/>
</dbReference>
<keyword evidence="1" id="KW-0479">Metal-binding</keyword>
<comment type="domain">
    <text evidence="1">The C4-type zinc finger motif is necessary both for its ER three-way tubular junction localization and formation.</text>
</comment>
<dbReference type="PANTHER" id="PTHR22166">
    <property type="entry name" value="ENDOPLASMIC RETICULUM JUNCTION FORMATION PROTEIN LUNAPARK"/>
    <property type="match status" value="1"/>
</dbReference>
<protein>
    <recommendedName>
        <fullName evidence="1">Endoplasmic reticulum junction formation protein lunapark</fullName>
    </recommendedName>
</protein>
<feature type="region of interest" description="Disordered" evidence="2">
    <location>
        <begin position="145"/>
        <end position="254"/>
    </location>
</feature>
<keyword evidence="1" id="KW-0256">Endoplasmic reticulum</keyword>
<keyword evidence="1" id="KW-0812">Transmembrane</keyword>
<keyword evidence="1" id="KW-0472">Membrane</keyword>
<evidence type="ECO:0000259" key="3">
    <source>
        <dbReference type="Pfam" id="PF10058"/>
    </source>
</evidence>
<feature type="transmembrane region" description="Helical" evidence="1">
    <location>
        <begin position="82"/>
        <end position="101"/>
    </location>
</feature>
<dbReference type="Proteomes" id="UP001244011">
    <property type="component" value="Unassembled WGS sequence"/>
</dbReference>
<accession>A0AAJ0BVE8</accession>
<evidence type="ECO:0000313" key="4">
    <source>
        <dbReference type="EMBL" id="KAK1765025.1"/>
    </source>
</evidence>
<comment type="similarity">
    <text evidence="1">Belongs to the lunapark family.</text>
</comment>
<comment type="caution">
    <text evidence="4">The sequence shown here is derived from an EMBL/GenBank/DDBJ whole genome shotgun (WGS) entry which is preliminary data.</text>
</comment>
<keyword evidence="1" id="KW-0863">Zinc-finger</keyword>
<evidence type="ECO:0000313" key="5">
    <source>
        <dbReference type="Proteomes" id="UP001244011"/>
    </source>
</evidence>
<evidence type="ECO:0000256" key="2">
    <source>
        <dbReference type="SAM" id="MobiDB-lite"/>
    </source>
</evidence>
<comment type="subcellular location">
    <subcellularLocation>
        <location evidence="1">Endoplasmic reticulum membrane</location>
        <topology evidence="1">Multi-pass membrane protein</topology>
    </subcellularLocation>
</comment>
<proteinExistence type="inferred from homology"/>
<dbReference type="GO" id="GO:0071788">
    <property type="term" value="P:endoplasmic reticulum tubular network maintenance"/>
    <property type="evidence" value="ECO:0007669"/>
    <property type="project" value="UniProtKB-UniRule"/>
</dbReference>
<feature type="compositionally biased region" description="Basic and acidic residues" evidence="2">
    <location>
        <begin position="154"/>
        <end position="165"/>
    </location>
</feature>
<dbReference type="InterPro" id="IPR019273">
    <property type="entry name" value="Lunapark_Znf"/>
</dbReference>
<dbReference type="Pfam" id="PF10058">
    <property type="entry name" value="Zn_ribbon_10"/>
    <property type="match status" value="1"/>
</dbReference>